<feature type="chain" id="PRO_5020767813" description="Secreted protein" evidence="1">
    <location>
        <begin position="25"/>
        <end position="70"/>
    </location>
</feature>
<evidence type="ECO:0000313" key="3">
    <source>
        <dbReference type="Proteomes" id="UP000292082"/>
    </source>
</evidence>
<evidence type="ECO:0000313" key="2">
    <source>
        <dbReference type="EMBL" id="TBU52783.1"/>
    </source>
</evidence>
<dbReference type="AlphaFoldDB" id="A0A4V2K6L9"/>
<proteinExistence type="predicted"/>
<sequence length="70" mass="8090">MASRFSLVAADLLVLCITWYRTHETVKMSRHIAPDRTRPSFASTLLRDGTTYFLRVTRNEFLTLAHLAYS</sequence>
<evidence type="ECO:0000256" key="1">
    <source>
        <dbReference type="SAM" id="SignalP"/>
    </source>
</evidence>
<feature type="signal peptide" evidence="1">
    <location>
        <begin position="1"/>
        <end position="24"/>
    </location>
</feature>
<dbReference type="EMBL" id="ML145237">
    <property type="protein sequence ID" value="TBU52783.1"/>
    <property type="molecule type" value="Genomic_DNA"/>
</dbReference>
<organism evidence="2 3">
    <name type="scientific">Dichomitus squalens</name>
    <dbReference type="NCBI Taxonomy" id="114155"/>
    <lineage>
        <taxon>Eukaryota</taxon>
        <taxon>Fungi</taxon>
        <taxon>Dikarya</taxon>
        <taxon>Basidiomycota</taxon>
        <taxon>Agaricomycotina</taxon>
        <taxon>Agaricomycetes</taxon>
        <taxon>Polyporales</taxon>
        <taxon>Polyporaceae</taxon>
        <taxon>Dichomitus</taxon>
    </lineage>
</organism>
<dbReference type="Proteomes" id="UP000292082">
    <property type="component" value="Unassembled WGS sequence"/>
</dbReference>
<protein>
    <recommendedName>
        <fullName evidence="4">Secreted protein</fullName>
    </recommendedName>
</protein>
<gene>
    <name evidence="2" type="ORF">BD310DRAFT_939446</name>
</gene>
<name>A0A4V2K6L9_9APHY</name>
<evidence type="ECO:0008006" key="4">
    <source>
        <dbReference type="Google" id="ProtNLM"/>
    </source>
</evidence>
<reference evidence="2 3" key="1">
    <citation type="submission" date="2019-01" db="EMBL/GenBank/DDBJ databases">
        <title>Draft genome sequences of three monokaryotic isolates of the white-rot basidiomycete fungus Dichomitus squalens.</title>
        <authorList>
            <consortium name="DOE Joint Genome Institute"/>
            <person name="Lopez S.C."/>
            <person name="Andreopoulos B."/>
            <person name="Pangilinan J."/>
            <person name="Lipzen A."/>
            <person name="Riley R."/>
            <person name="Ahrendt S."/>
            <person name="Ng V."/>
            <person name="Barry K."/>
            <person name="Daum C."/>
            <person name="Grigoriev I.V."/>
            <person name="Hilden K.S."/>
            <person name="Makela M.R."/>
            <person name="de Vries R.P."/>
        </authorList>
    </citation>
    <scope>NUCLEOTIDE SEQUENCE [LARGE SCALE GENOMIC DNA]</scope>
    <source>
        <strain evidence="2 3">CBS 464.89</strain>
    </source>
</reference>
<keyword evidence="3" id="KW-1185">Reference proteome</keyword>
<keyword evidence="1" id="KW-0732">Signal</keyword>
<accession>A0A4V2K6L9</accession>